<proteinExistence type="predicted"/>
<name>A0ABY1LYC2_9BACL</name>
<feature type="chain" id="PRO_5045817139" evidence="1">
    <location>
        <begin position="24"/>
        <end position="256"/>
    </location>
</feature>
<protein>
    <submittedName>
        <fullName evidence="2">Uncharacterized protein</fullName>
    </submittedName>
</protein>
<gene>
    <name evidence="2" type="ORF">SAMN02744124_02455</name>
</gene>
<feature type="signal peptide" evidence="1">
    <location>
        <begin position="1"/>
        <end position="23"/>
    </location>
</feature>
<accession>A0ABY1LYC2</accession>
<evidence type="ECO:0000313" key="3">
    <source>
        <dbReference type="Proteomes" id="UP000192939"/>
    </source>
</evidence>
<evidence type="ECO:0000256" key="1">
    <source>
        <dbReference type="SAM" id="SignalP"/>
    </source>
</evidence>
<comment type="caution">
    <text evidence="2">The sequence shown here is derived from an EMBL/GenBank/DDBJ whole genome shotgun (WGS) entry which is preliminary data.</text>
</comment>
<keyword evidence="3" id="KW-1185">Reference proteome</keyword>
<evidence type="ECO:0000313" key="2">
    <source>
        <dbReference type="EMBL" id="SMF32330.1"/>
    </source>
</evidence>
<dbReference type="Proteomes" id="UP000192939">
    <property type="component" value="Unassembled WGS sequence"/>
</dbReference>
<dbReference type="EMBL" id="FXAE01000023">
    <property type="protein sequence ID" value="SMF32330.1"/>
    <property type="molecule type" value="Genomic_DNA"/>
</dbReference>
<organism evidence="2 3">
    <name type="scientific">Paenibacillus barengoltzii J12</name>
    <dbReference type="NCBI Taxonomy" id="935846"/>
    <lineage>
        <taxon>Bacteria</taxon>
        <taxon>Bacillati</taxon>
        <taxon>Bacillota</taxon>
        <taxon>Bacilli</taxon>
        <taxon>Bacillales</taxon>
        <taxon>Paenibacillaceae</taxon>
        <taxon>Paenibacillus</taxon>
    </lineage>
</organism>
<keyword evidence="1" id="KW-0732">Signal</keyword>
<reference evidence="2 3" key="1">
    <citation type="submission" date="2017-04" db="EMBL/GenBank/DDBJ databases">
        <authorList>
            <person name="Varghese N."/>
            <person name="Submissions S."/>
        </authorList>
    </citation>
    <scope>NUCLEOTIDE SEQUENCE [LARGE SCALE GENOMIC DNA]</scope>
    <source>
        <strain evidence="2 3">J12</strain>
    </source>
</reference>
<sequence length="256" mass="28851">MKKSSVLLLSIVLLFVSLGTANASNYERVSSSASMANQLVDVNGVKDINLDRYFQENQVPKEKQILLKEKVKNNELWDAYKPEMQQWIPSDFFVFDPKLGDQIKYYRFPDGSFISVGTEAGTNSKIHPLGSSTDEYGNITYWDIKISKTVGTASAYVYADFLLGNYEKGYKSKIFRLYGPNASGFGVTDTPKTEIVREVEDIEKSRSALARSYWFSKANLKFSWEGNGIDTTIGTTCPLWLGAIRGKLYVDTKLPY</sequence>